<feature type="region of interest" description="Disordered" evidence="1">
    <location>
        <begin position="503"/>
        <end position="528"/>
    </location>
</feature>
<dbReference type="SMART" id="SM00233">
    <property type="entry name" value="PH"/>
    <property type="match status" value="1"/>
</dbReference>
<feature type="region of interest" description="Disordered" evidence="1">
    <location>
        <begin position="637"/>
        <end position="665"/>
    </location>
</feature>
<evidence type="ECO:0008006" key="6">
    <source>
        <dbReference type="Google" id="ProtNLM"/>
    </source>
</evidence>
<dbReference type="InterPro" id="IPR011993">
    <property type="entry name" value="PH-like_dom_sf"/>
</dbReference>
<dbReference type="CDD" id="cd09535">
    <property type="entry name" value="SAM_BOI-like_fungal"/>
    <property type="match status" value="1"/>
</dbReference>
<dbReference type="InterPro" id="IPR001660">
    <property type="entry name" value="SAM"/>
</dbReference>
<dbReference type="Pfam" id="PF07647">
    <property type="entry name" value="SAM_2"/>
    <property type="match status" value="1"/>
</dbReference>
<dbReference type="PROSITE" id="PS50105">
    <property type="entry name" value="SAM_DOMAIN"/>
    <property type="match status" value="1"/>
</dbReference>
<dbReference type="InterPro" id="IPR001849">
    <property type="entry name" value="PH_domain"/>
</dbReference>
<comment type="caution">
    <text evidence="4">The sequence shown here is derived from an EMBL/GenBank/DDBJ whole genome shotgun (WGS) entry which is preliminary data.</text>
</comment>
<evidence type="ECO:0000259" key="2">
    <source>
        <dbReference type="PROSITE" id="PS50003"/>
    </source>
</evidence>
<evidence type="ECO:0000256" key="1">
    <source>
        <dbReference type="SAM" id="MobiDB-lite"/>
    </source>
</evidence>
<organism evidence="4 5">
    <name type="scientific">Aspergillus turcosus</name>
    <dbReference type="NCBI Taxonomy" id="1245748"/>
    <lineage>
        <taxon>Eukaryota</taxon>
        <taxon>Fungi</taxon>
        <taxon>Dikarya</taxon>
        <taxon>Ascomycota</taxon>
        <taxon>Pezizomycotina</taxon>
        <taxon>Eurotiomycetes</taxon>
        <taxon>Eurotiomycetidae</taxon>
        <taxon>Eurotiales</taxon>
        <taxon>Aspergillaceae</taxon>
        <taxon>Aspergillus</taxon>
        <taxon>Aspergillus subgen. Fumigati</taxon>
    </lineage>
</organism>
<protein>
    <recommendedName>
        <fullName evidence="6">SAM and PH domain protein</fullName>
    </recommendedName>
</protein>
<feature type="domain" description="SAM" evidence="3">
    <location>
        <begin position="185"/>
        <end position="249"/>
    </location>
</feature>
<name>A0A3R7JK10_9EURO</name>
<gene>
    <name evidence="4" type="ORF">CFD26_108016</name>
</gene>
<dbReference type="Proteomes" id="UP000215289">
    <property type="component" value="Unassembled WGS sequence"/>
</dbReference>
<feature type="region of interest" description="Disordered" evidence="1">
    <location>
        <begin position="257"/>
        <end position="323"/>
    </location>
</feature>
<dbReference type="EMBL" id="NIDN02000019">
    <property type="protein sequence ID" value="RLM00183.1"/>
    <property type="molecule type" value="Genomic_DNA"/>
</dbReference>
<reference evidence="4 5" key="1">
    <citation type="submission" date="2018-08" db="EMBL/GenBank/DDBJ databases">
        <title>Draft genome sequences of two Aspergillus turcosus clinical strains isolated from bronchoalveolar lavage fluid: one azole-susceptible and the other azole-resistant.</title>
        <authorList>
            <person name="Parent-Michaud M."/>
            <person name="Dufresne P.J."/>
            <person name="Fournier E."/>
            <person name="Martineau C."/>
            <person name="Moreira S."/>
            <person name="Perkins V."/>
            <person name="De Repentigny L."/>
            <person name="Dufresne S.F."/>
        </authorList>
    </citation>
    <scope>NUCLEOTIDE SEQUENCE [LARGE SCALE GENOMIC DNA]</scope>
    <source>
        <strain evidence="4">HMR AF 1038</strain>
    </source>
</reference>
<dbReference type="Gene3D" id="2.30.29.30">
    <property type="entry name" value="Pleckstrin-homology domain (PH domain)/Phosphotyrosine-binding domain (PTB)"/>
    <property type="match status" value="1"/>
</dbReference>
<proteinExistence type="predicted"/>
<evidence type="ECO:0000259" key="3">
    <source>
        <dbReference type="PROSITE" id="PS50105"/>
    </source>
</evidence>
<sequence length="820" mass="90943">MATQLAYDQYLSGLQKGEQLPFFTPRTAIPRPLSEATDILDSEIEDELSLPEDSPFTSVASFGAGSVSTASTPNEATTPDSTGLTAFDFHIDEKSIKGPSGPHLFRSSLDSLEYNECTDVDVGLQERPPSALKSYYQSASKLDPVRRDTPVPNRISSTPQPQVQQQHNSFVRQELALNEVEARNWTPRDVVRWLQCNGFDDTIMELFYVNDISGSILLELQAQDLKELGIQSFGKRHRLMGSIQSLQSNAQSINLSVRPRQNSAPTGDVPPTPLTAATLNSSDYHSASTADEEMSDKRSNQSRRRRHRKDGEPCKGSDIGPGDSISIVAIEQVLPKLHSCSKGQNCRKWQKQQAKLAHLAKDLPLGSMNGRLILAGDPGNPKTAPNLVKSPKSDITPSLVASSDVMGPVQEPEIRLSQEKLSEVQPRDPQENVRNFLSFQNLSQLRSVNDPATPPRETLPSPESESPRNPTLSENLRHLPKLMIPGTQDDSDAAVLSPSFAGQRTVTPSAERKKPYFDQDCPTAIPRGQQSYAYGTTFSPGDFYRSDPHYGQGTPFSEVDVPITAIPIGPVPREDSQSVPPNMRFGADQQIMAEPICRPASTKGDNRHRRNTSSQNVRKLAPLDERYAFNPIETPEDMEKTPRAAHCRNNPYSPTTRRSPSDITHSGWMKKRKTTRLLRHEWEEHHFTLQGTQLAMHEDEDSARRNSKALEYIDVDDYAVACSSLASSSKLTAAFKKTVLKRRNTPPDESAFSFSLIPAPPHGNGTVDKKTLFLNSGKSHHFAVKTRDERIDWMRELMLAKALRRGRESGATMNVNGNLI</sequence>
<feature type="region of interest" description="Disordered" evidence="1">
    <location>
        <begin position="442"/>
        <end position="473"/>
    </location>
</feature>
<dbReference type="Gene3D" id="1.10.150.50">
    <property type="entry name" value="Transcription Factor, Ets-1"/>
    <property type="match status" value="1"/>
</dbReference>
<dbReference type="Pfam" id="PF00169">
    <property type="entry name" value="PH"/>
    <property type="match status" value="1"/>
</dbReference>
<feature type="region of interest" description="Disordered" evidence="1">
    <location>
        <begin position="65"/>
        <end position="84"/>
    </location>
</feature>
<feature type="compositionally biased region" description="Polar residues" evidence="1">
    <location>
        <begin position="650"/>
        <end position="664"/>
    </location>
</feature>
<keyword evidence="5" id="KW-1185">Reference proteome</keyword>
<dbReference type="AlphaFoldDB" id="A0A3R7JK10"/>
<feature type="region of interest" description="Disordered" evidence="1">
    <location>
        <begin position="599"/>
        <end position="619"/>
    </location>
</feature>
<accession>A0A3R7JK10</accession>
<dbReference type="OrthoDB" id="422827at2759"/>
<feature type="domain" description="PH" evidence="2">
    <location>
        <begin position="662"/>
        <end position="802"/>
    </location>
</feature>
<feature type="compositionally biased region" description="Polar residues" evidence="1">
    <location>
        <begin position="461"/>
        <end position="473"/>
    </location>
</feature>
<evidence type="ECO:0000313" key="5">
    <source>
        <dbReference type="Proteomes" id="UP000215289"/>
    </source>
</evidence>
<dbReference type="SUPFAM" id="SSF50729">
    <property type="entry name" value="PH domain-like"/>
    <property type="match status" value="1"/>
</dbReference>
<evidence type="ECO:0000313" key="4">
    <source>
        <dbReference type="EMBL" id="RLM00183.1"/>
    </source>
</evidence>
<dbReference type="PROSITE" id="PS50003">
    <property type="entry name" value="PH_DOMAIN"/>
    <property type="match status" value="1"/>
</dbReference>
<feature type="compositionally biased region" description="Polar residues" evidence="1">
    <location>
        <begin position="275"/>
        <end position="289"/>
    </location>
</feature>
<dbReference type="InterPro" id="IPR013761">
    <property type="entry name" value="SAM/pointed_sf"/>
</dbReference>
<feature type="region of interest" description="Disordered" evidence="1">
    <location>
        <begin position="373"/>
        <end position="408"/>
    </location>
</feature>
<dbReference type="SMART" id="SM00454">
    <property type="entry name" value="SAM"/>
    <property type="match status" value="1"/>
</dbReference>
<dbReference type="SUPFAM" id="SSF47769">
    <property type="entry name" value="SAM/Pointed domain"/>
    <property type="match status" value="1"/>
</dbReference>